<name>A0AAV4WR90_9ARAC</name>
<dbReference type="EMBL" id="BPLQ01014972">
    <property type="protein sequence ID" value="GIY84818.1"/>
    <property type="molecule type" value="Genomic_DNA"/>
</dbReference>
<dbReference type="Proteomes" id="UP001054837">
    <property type="component" value="Unassembled WGS sequence"/>
</dbReference>
<comment type="caution">
    <text evidence="1">The sequence shown here is derived from an EMBL/GenBank/DDBJ whole genome shotgun (WGS) entry which is preliminary data.</text>
</comment>
<evidence type="ECO:0000313" key="2">
    <source>
        <dbReference type="Proteomes" id="UP001054837"/>
    </source>
</evidence>
<evidence type="ECO:0000313" key="1">
    <source>
        <dbReference type="EMBL" id="GIY84818.1"/>
    </source>
</evidence>
<gene>
    <name evidence="1" type="ORF">CDAR_282141</name>
</gene>
<proteinExistence type="predicted"/>
<organism evidence="1 2">
    <name type="scientific">Caerostris darwini</name>
    <dbReference type="NCBI Taxonomy" id="1538125"/>
    <lineage>
        <taxon>Eukaryota</taxon>
        <taxon>Metazoa</taxon>
        <taxon>Ecdysozoa</taxon>
        <taxon>Arthropoda</taxon>
        <taxon>Chelicerata</taxon>
        <taxon>Arachnida</taxon>
        <taxon>Araneae</taxon>
        <taxon>Araneomorphae</taxon>
        <taxon>Entelegynae</taxon>
        <taxon>Araneoidea</taxon>
        <taxon>Araneidae</taxon>
        <taxon>Caerostris</taxon>
    </lineage>
</organism>
<keyword evidence="2" id="KW-1185">Reference proteome</keyword>
<reference evidence="1 2" key="1">
    <citation type="submission" date="2021-06" db="EMBL/GenBank/DDBJ databases">
        <title>Caerostris darwini draft genome.</title>
        <authorList>
            <person name="Kono N."/>
            <person name="Arakawa K."/>
        </authorList>
    </citation>
    <scope>NUCLEOTIDE SEQUENCE [LARGE SCALE GENOMIC DNA]</scope>
</reference>
<protein>
    <submittedName>
        <fullName evidence="1">Uncharacterized protein</fullName>
    </submittedName>
</protein>
<sequence length="104" mass="11419">MMILSSSGHFRISDVRRLSVSGWHVRRFSPFSPPPQIISATIKRGLGLSRSRAHRSRNSRALIGLPSMPDGSSLGKMSDDGISIFHLLQSRKDKGRGQIPALVV</sequence>
<dbReference type="AlphaFoldDB" id="A0AAV4WR90"/>
<accession>A0AAV4WR90</accession>